<keyword evidence="1" id="KW-0808">Transferase</keyword>
<dbReference type="CDD" id="cd00685">
    <property type="entry name" value="Trans_IPPS_HT"/>
    <property type="match status" value="1"/>
</dbReference>
<feature type="compositionally biased region" description="Low complexity" evidence="4">
    <location>
        <begin position="1"/>
        <end position="22"/>
    </location>
</feature>
<evidence type="ECO:0000313" key="6">
    <source>
        <dbReference type="Proteomes" id="UP000309340"/>
    </source>
</evidence>
<feature type="compositionally biased region" description="Basic and acidic residues" evidence="4">
    <location>
        <begin position="79"/>
        <end position="101"/>
    </location>
</feature>
<dbReference type="Proteomes" id="UP000309340">
    <property type="component" value="Unassembled WGS sequence"/>
</dbReference>
<keyword evidence="2" id="KW-0479">Metal-binding</keyword>
<keyword evidence="6" id="KW-1185">Reference proteome</keyword>
<dbReference type="GO" id="GO:0043386">
    <property type="term" value="P:mycotoxin biosynthetic process"/>
    <property type="evidence" value="ECO:0007669"/>
    <property type="project" value="UniProtKB-ARBA"/>
</dbReference>
<dbReference type="GO" id="GO:0008299">
    <property type="term" value="P:isoprenoid biosynthetic process"/>
    <property type="evidence" value="ECO:0007669"/>
    <property type="project" value="InterPro"/>
</dbReference>
<dbReference type="PROSITE" id="PS00723">
    <property type="entry name" value="POLYPRENYL_SYNTHASE_1"/>
    <property type="match status" value="1"/>
</dbReference>
<dbReference type="GO" id="GO:0046872">
    <property type="term" value="F:metal ion binding"/>
    <property type="evidence" value="ECO:0007669"/>
    <property type="project" value="UniProtKB-KW"/>
</dbReference>
<dbReference type="PANTHER" id="PTHR12001">
    <property type="entry name" value="GERANYLGERANYL PYROPHOSPHATE SYNTHASE"/>
    <property type="match status" value="1"/>
</dbReference>
<evidence type="ECO:0000256" key="1">
    <source>
        <dbReference type="ARBA" id="ARBA00022679"/>
    </source>
</evidence>
<accession>A0A4U0X9C5</accession>
<name>A0A4U0X9C5_9PEZI</name>
<reference evidence="5 6" key="1">
    <citation type="submission" date="2017-03" db="EMBL/GenBank/DDBJ databases">
        <title>Genomes of endolithic fungi from Antarctica.</title>
        <authorList>
            <person name="Coleine C."/>
            <person name="Masonjones S."/>
            <person name="Stajich J.E."/>
        </authorList>
    </citation>
    <scope>NUCLEOTIDE SEQUENCE [LARGE SCALE GENOMIC DNA]</scope>
    <source>
        <strain evidence="5 6">CCFEE 5184</strain>
    </source>
</reference>
<dbReference type="AlphaFoldDB" id="A0A4U0X9C5"/>
<dbReference type="Pfam" id="PF00348">
    <property type="entry name" value="polyprenyl_synt"/>
    <property type="match status" value="2"/>
</dbReference>
<dbReference type="STRING" id="329884.A0A4U0X9C5"/>
<dbReference type="InterPro" id="IPR008949">
    <property type="entry name" value="Isoprenoid_synthase_dom_sf"/>
</dbReference>
<dbReference type="OrthoDB" id="6921389at2759"/>
<dbReference type="Gene3D" id="1.10.600.10">
    <property type="entry name" value="Farnesyl Diphosphate Synthase"/>
    <property type="match status" value="1"/>
</dbReference>
<evidence type="ECO:0008006" key="7">
    <source>
        <dbReference type="Google" id="ProtNLM"/>
    </source>
</evidence>
<feature type="compositionally biased region" description="Pro residues" evidence="4">
    <location>
        <begin position="272"/>
        <end position="289"/>
    </location>
</feature>
<dbReference type="PROSITE" id="PS00444">
    <property type="entry name" value="POLYPRENYL_SYNTHASE_2"/>
    <property type="match status" value="1"/>
</dbReference>
<feature type="compositionally biased region" description="Low complexity" evidence="4">
    <location>
        <begin position="121"/>
        <end position="146"/>
    </location>
</feature>
<feature type="region of interest" description="Disordered" evidence="4">
    <location>
        <begin position="1"/>
        <end position="305"/>
    </location>
</feature>
<dbReference type="InterPro" id="IPR033749">
    <property type="entry name" value="Polyprenyl_synt_CS"/>
</dbReference>
<dbReference type="EMBL" id="NAJQ01000273">
    <property type="protein sequence ID" value="TKA73210.1"/>
    <property type="molecule type" value="Genomic_DNA"/>
</dbReference>
<comment type="caution">
    <text evidence="5">The sequence shown here is derived from an EMBL/GenBank/DDBJ whole genome shotgun (WGS) entry which is preliminary data.</text>
</comment>
<evidence type="ECO:0000256" key="2">
    <source>
        <dbReference type="ARBA" id="ARBA00022723"/>
    </source>
</evidence>
<dbReference type="InterPro" id="IPR000092">
    <property type="entry name" value="Polyprenyl_synt"/>
</dbReference>
<evidence type="ECO:0000256" key="3">
    <source>
        <dbReference type="ARBA" id="ARBA00022842"/>
    </source>
</evidence>
<keyword evidence="3" id="KW-0460">Magnesium</keyword>
<feature type="compositionally biased region" description="Low complexity" evidence="4">
    <location>
        <begin position="480"/>
        <end position="492"/>
    </location>
</feature>
<feature type="compositionally biased region" description="Basic and acidic residues" evidence="4">
    <location>
        <begin position="235"/>
        <end position="247"/>
    </location>
</feature>
<organism evidence="5 6">
    <name type="scientific">Friedmanniomyces simplex</name>
    <dbReference type="NCBI Taxonomy" id="329884"/>
    <lineage>
        <taxon>Eukaryota</taxon>
        <taxon>Fungi</taxon>
        <taxon>Dikarya</taxon>
        <taxon>Ascomycota</taxon>
        <taxon>Pezizomycotina</taxon>
        <taxon>Dothideomycetes</taxon>
        <taxon>Dothideomycetidae</taxon>
        <taxon>Mycosphaerellales</taxon>
        <taxon>Teratosphaeriaceae</taxon>
        <taxon>Friedmanniomyces</taxon>
    </lineage>
</organism>
<evidence type="ECO:0000256" key="4">
    <source>
        <dbReference type="SAM" id="MobiDB-lite"/>
    </source>
</evidence>
<dbReference type="GO" id="GO:0046165">
    <property type="term" value="P:alcohol biosynthetic process"/>
    <property type="evidence" value="ECO:0007669"/>
    <property type="project" value="UniProtKB-ARBA"/>
</dbReference>
<evidence type="ECO:0000313" key="5">
    <source>
        <dbReference type="EMBL" id="TKA73210.1"/>
    </source>
</evidence>
<sequence>MSAPTASTSTTFTSNTSSTAPPRISLDTEETEDFDPGYGLASFDAARYTPSRPSTAGGKQTPDSPTLGSAHVSPVIGGKLDRGAEQSDSEGERRRRSRFVEEMGTPATSTDTMEAPYFRPSSEQQAGEGASASAAATSSSSPPSTSHAVNPATIPIRTSSSNAVSNAEKQSSWRESSYIPTSPTKKKHRSMMSVPEEKKRHSQRAAAAGPSTTTTDEHDWLAQTHRHSTSNGNGHPHDRGRETHEFRSPNQYPSTTFSQQPTLYTPASVPAPTNPDPSHQNPPPQPPNNPASTPSPLVTPTSWSQEKESILRAPYTYLDAHPGKDLRTHLITAFNAWLRVPEPSLAIITKVVGMLHTASLLIDDVEDSSVLRRGVPVAHKIFGAAQTINCANYIYFCALRELGGLRGVPGGGGGSETAVGIYTEELLNLHRGQGMDLFWRDTLTCPSEDDYLEMVGNKTGGLFRLAVRLMCSESPSHNASRSSQQQQQQQRRPGSSEENDTGQAEEEKKTDYIPLVNTIGLLFQILDDYLNLASPTYTSHKGLCEDLTEGKFSFPIIHSIRSDPTNLTLINILKQRTEDDDVKRWAVGYMEGTTGSFAYTRRVLRGLTRKAVGLVGEVDVSVLGAAGGGRGGGREEEGELGDGVRRILEGLGVEGQRGSRGGV</sequence>
<feature type="region of interest" description="Disordered" evidence="4">
    <location>
        <begin position="475"/>
        <end position="509"/>
    </location>
</feature>
<proteinExistence type="predicted"/>
<dbReference type="GO" id="GO:0004659">
    <property type="term" value="F:prenyltransferase activity"/>
    <property type="evidence" value="ECO:0007669"/>
    <property type="project" value="InterPro"/>
</dbReference>
<dbReference type="PANTHER" id="PTHR12001:SF44">
    <property type="entry name" value="GERANYLGERANYL PYROPHOSPHATE SYNTHASE"/>
    <property type="match status" value="1"/>
</dbReference>
<dbReference type="SUPFAM" id="SSF48576">
    <property type="entry name" value="Terpenoid synthases"/>
    <property type="match status" value="1"/>
</dbReference>
<feature type="compositionally biased region" description="Polar residues" evidence="4">
    <location>
        <begin position="51"/>
        <end position="67"/>
    </location>
</feature>
<gene>
    <name evidence="5" type="ORF">B0A55_07775</name>
</gene>
<feature type="compositionally biased region" description="Polar residues" evidence="4">
    <location>
        <begin position="156"/>
        <end position="183"/>
    </location>
</feature>
<protein>
    <recommendedName>
        <fullName evidence="7">Geranylgeranyl pyrophosphate synthase</fullName>
    </recommendedName>
</protein>
<feature type="compositionally biased region" description="Polar residues" evidence="4">
    <location>
        <begin position="248"/>
        <end position="265"/>
    </location>
</feature>